<proteinExistence type="predicted"/>
<sequence>MSSKVNEIKNCSTHQLQIVAVDLKATKEKQEKFLCVKCLIDRVDGNYIVLLKEGLEMIDQMKNKFKEQTISHTQQQQENIKSLQSSVLEMNKLFSDVFTKLQNNFDEIINSNQQDIQSKEKTVEEIDLDQDFETLSNIYKGNSDFDMPKPKIKIDNFKSLMDNVQSQFLSMANSQSFSQTFEQIKKIKSQYQNEFSIEQEFIQIYKNKTLSLKYNCKIHEQEIIMVNINECENEQQNRFACVECIQQYPNKYISLNEANKKWNQYKQQSKEINNNYQNQRQSKFNQAIQMISQFKQSYNHQINEIIQSLEKQYKLDESIIILGDNNQINFTIDELDQQEILKILNILSQKDQHYNLKQQQLKLNQDDSIYLQNFISNLDNLIQLNILNKNNLMNIFIDNQQQLININHIQLNQNQIDSQSIIQKFTILEQYINIIKDSFNYYKNLQQQINQIDLSQLLEQQQKEYQQYQSNSNLMQILIIAEDNSELLKANQQQLFKLYELNIQQQEQLKQLNQEIDQLKKNELQLQNELEQNKQLNDTLNIKLNEQQQQYQQLQDTIDNNIKEFKTKDQELQNQLLQHQDLLRELKCVYQFVSIQWTIEKNTILKDDFFSKILKKIEEKTKKKVKNQYFIYSGTKNGFNGQSFWKSVDKLSNLLMIFKSKSGYIFGAFSPCNWISNCSGAYVQDNTLSSLIFSQTHDQIYPIKEGQKQYAFYCNKSYGPTFGGGHDLYIQTDFQGGYSSLGHSYQCDQYQISNKSTHLFGQSTPNIVEFEILMLTFL</sequence>
<feature type="coiled-coil region" evidence="1">
    <location>
        <begin position="451"/>
        <end position="582"/>
    </location>
</feature>
<dbReference type="PROSITE" id="PS51886">
    <property type="entry name" value="TLDC"/>
    <property type="match status" value="1"/>
</dbReference>
<dbReference type="SMART" id="SM00584">
    <property type="entry name" value="TLDc"/>
    <property type="match status" value="1"/>
</dbReference>
<comment type="caution">
    <text evidence="3">The sequence shown here is derived from an EMBL/GenBank/DDBJ whole genome shotgun (WGS) entry which is preliminary data.</text>
</comment>
<evidence type="ECO:0000259" key="2">
    <source>
        <dbReference type="PROSITE" id="PS51886"/>
    </source>
</evidence>
<dbReference type="InterPro" id="IPR006571">
    <property type="entry name" value="TLDc_dom"/>
</dbReference>
<gene>
    <name evidence="3" type="ORF">PPRIM_AZ9-3.1.T1570043</name>
</gene>
<feature type="domain" description="TLDc" evidence="2">
    <location>
        <begin position="603"/>
        <end position="776"/>
    </location>
</feature>
<dbReference type="EMBL" id="CAJJDM010000162">
    <property type="protein sequence ID" value="CAD8113894.1"/>
    <property type="molecule type" value="Genomic_DNA"/>
</dbReference>
<keyword evidence="1" id="KW-0175">Coiled coil</keyword>
<dbReference type="PANTHER" id="PTHR23354:SF122">
    <property type="entry name" value="GTPASE-ACTIVATING PROTEIN SKYWALKER"/>
    <property type="match status" value="1"/>
</dbReference>
<dbReference type="AlphaFoldDB" id="A0A8S1QF46"/>
<protein>
    <recommendedName>
        <fullName evidence="2">TLDc domain-containing protein</fullName>
    </recommendedName>
</protein>
<dbReference type="Pfam" id="PF07534">
    <property type="entry name" value="TLD"/>
    <property type="match status" value="1"/>
</dbReference>
<evidence type="ECO:0000313" key="4">
    <source>
        <dbReference type="Proteomes" id="UP000688137"/>
    </source>
</evidence>
<reference evidence="3" key="1">
    <citation type="submission" date="2021-01" db="EMBL/GenBank/DDBJ databases">
        <authorList>
            <consortium name="Genoscope - CEA"/>
            <person name="William W."/>
        </authorList>
    </citation>
    <scope>NUCLEOTIDE SEQUENCE</scope>
</reference>
<organism evidence="3 4">
    <name type="scientific">Paramecium primaurelia</name>
    <dbReference type="NCBI Taxonomy" id="5886"/>
    <lineage>
        <taxon>Eukaryota</taxon>
        <taxon>Sar</taxon>
        <taxon>Alveolata</taxon>
        <taxon>Ciliophora</taxon>
        <taxon>Intramacronucleata</taxon>
        <taxon>Oligohymenophorea</taxon>
        <taxon>Peniculida</taxon>
        <taxon>Parameciidae</taxon>
        <taxon>Paramecium</taxon>
    </lineage>
</organism>
<evidence type="ECO:0000313" key="3">
    <source>
        <dbReference type="EMBL" id="CAD8113894.1"/>
    </source>
</evidence>
<name>A0A8S1QF46_PARPR</name>
<dbReference type="Proteomes" id="UP000688137">
    <property type="component" value="Unassembled WGS sequence"/>
</dbReference>
<keyword evidence="4" id="KW-1185">Reference proteome</keyword>
<dbReference type="PANTHER" id="PTHR23354">
    <property type="entry name" value="NUCLEOLAR PROTEIN 7/ESTROGEN RECEPTOR COACTIVATOR-RELATED"/>
    <property type="match status" value="1"/>
</dbReference>
<evidence type="ECO:0000256" key="1">
    <source>
        <dbReference type="SAM" id="Coils"/>
    </source>
</evidence>
<accession>A0A8S1QF46</accession>